<evidence type="ECO:0000313" key="6">
    <source>
        <dbReference type="EMBL" id="SUZ63024.1"/>
    </source>
</evidence>
<name>A0A381P8S7_9ZZZZ</name>
<dbReference type="Pfam" id="PF01925">
    <property type="entry name" value="TauE"/>
    <property type="match status" value="1"/>
</dbReference>
<evidence type="ECO:0000256" key="1">
    <source>
        <dbReference type="ARBA" id="ARBA00004141"/>
    </source>
</evidence>
<evidence type="ECO:0000256" key="3">
    <source>
        <dbReference type="ARBA" id="ARBA00022989"/>
    </source>
</evidence>
<feature type="transmembrane region" description="Helical" evidence="5">
    <location>
        <begin position="60"/>
        <end position="81"/>
    </location>
</feature>
<organism evidence="6">
    <name type="scientific">marine metagenome</name>
    <dbReference type="NCBI Taxonomy" id="408172"/>
    <lineage>
        <taxon>unclassified sequences</taxon>
        <taxon>metagenomes</taxon>
        <taxon>ecological metagenomes</taxon>
    </lineage>
</organism>
<evidence type="ECO:0000256" key="2">
    <source>
        <dbReference type="ARBA" id="ARBA00022692"/>
    </source>
</evidence>
<dbReference type="AlphaFoldDB" id="A0A381P8S7"/>
<evidence type="ECO:0000256" key="5">
    <source>
        <dbReference type="SAM" id="Phobius"/>
    </source>
</evidence>
<keyword evidence="2 5" id="KW-0812">Transmembrane</keyword>
<feature type="transmembrane region" description="Helical" evidence="5">
    <location>
        <begin position="93"/>
        <end position="110"/>
    </location>
</feature>
<keyword evidence="4 5" id="KW-0472">Membrane</keyword>
<reference evidence="6" key="1">
    <citation type="submission" date="2018-05" db="EMBL/GenBank/DDBJ databases">
        <authorList>
            <person name="Lanie J.A."/>
            <person name="Ng W.-L."/>
            <person name="Kazmierczak K.M."/>
            <person name="Andrzejewski T.M."/>
            <person name="Davidsen T.M."/>
            <person name="Wayne K.J."/>
            <person name="Tettelin H."/>
            <person name="Glass J.I."/>
            <person name="Rusch D."/>
            <person name="Podicherti R."/>
            <person name="Tsui H.-C.T."/>
            <person name="Winkler M.E."/>
        </authorList>
    </citation>
    <scope>NUCLEOTIDE SEQUENCE</scope>
</reference>
<dbReference type="EMBL" id="UINC01000904">
    <property type="protein sequence ID" value="SUZ63024.1"/>
    <property type="molecule type" value="Genomic_DNA"/>
</dbReference>
<feature type="transmembrane region" description="Helical" evidence="5">
    <location>
        <begin position="12"/>
        <end position="40"/>
    </location>
</feature>
<accession>A0A381P8S7</accession>
<evidence type="ECO:0000256" key="4">
    <source>
        <dbReference type="ARBA" id="ARBA00023136"/>
    </source>
</evidence>
<feature type="transmembrane region" description="Helical" evidence="5">
    <location>
        <begin position="220"/>
        <end position="242"/>
    </location>
</feature>
<sequence length="275" mass="29269">MHPSFFNPELLSLLGLLLVSGAFAGLLAGLFGVGGGIILVPALFYVFDELGYSSELTTHLAVGTTLGIIVPTSISSAWSYYKRGSGNIVMFRKLALPVAGGALIGSLLAGNLSGSVLKTIFAVLALVIALNLFQTKHFVLGTKLPAKLKVWSVVGLIGLFSAMMGIGGGVFFTSYLTAYSLPMLSAVGTSASLGLMIALPGVIGYIFSGWHSLNLPPLSYGFFSLAGFLCIIPMTMIIVPQGAKLAHSLDKEKLKRWFAIFLLLMSLRMLYKIYY</sequence>
<feature type="transmembrane region" description="Helical" evidence="5">
    <location>
        <begin position="116"/>
        <end position="133"/>
    </location>
</feature>
<feature type="transmembrane region" description="Helical" evidence="5">
    <location>
        <begin position="153"/>
        <end position="177"/>
    </location>
</feature>
<comment type="subcellular location">
    <subcellularLocation>
        <location evidence="1">Membrane</location>
        <topology evidence="1">Multi-pass membrane protein</topology>
    </subcellularLocation>
</comment>
<evidence type="ECO:0008006" key="7">
    <source>
        <dbReference type="Google" id="ProtNLM"/>
    </source>
</evidence>
<protein>
    <recommendedName>
        <fullName evidence="7">Membrane transporter protein</fullName>
    </recommendedName>
</protein>
<keyword evidence="3 5" id="KW-1133">Transmembrane helix</keyword>
<proteinExistence type="predicted"/>
<dbReference type="GO" id="GO:0016020">
    <property type="term" value="C:membrane"/>
    <property type="evidence" value="ECO:0007669"/>
    <property type="project" value="UniProtKB-SubCell"/>
</dbReference>
<dbReference type="PANTHER" id="PTHR43483:SF3">
    <property type="entry name" value="MEMBRANE TRANSPORTER PROTEIN HI_0806-RELATED"/>
    <property type="match status" value="1"/>
</dbReference>
<gene>
    <name evidence="6" type="ORF">METZ01_LOCUS15878</name>
</gene>
<dbReference type="PANTHER" id="PTHR43483">
    <property type="entry name" value="MEMBRANE TRANSPORTER PROTEIN HI_0806-RELATED"/>
    <property type="match status" value="1"/>
</dbReference>
<feature type="transmembrane region" description="Helical" evidence="5">
    <location>
        <begin position="254"/>
        <end position="271"/>
    </location>
</feature>
<feature type="transmembrane region" description="Helical" evidence="5">
    <location>
        <begin position="183"/>
        <end position="208"/>
    </location>
</feature>
<dbReference type="InterPro" id="IPR002781">
    <property type="entry name" value="TM_pro_TauE-like"/>
</dbReference>